<dbReference type="KEGG" id="oai:OLEAN_C15150"/>
<dbReference type="Pfam" id="PF00571">
    <property type="entry name" value="CBS"/>
    <property type="match status" value="1"/>
</dbReference>
<evidence type="ECO:0000313" key="3">
    <source>
        <dbReference type="EMBL" id="CCK75691.1"/>
    </source>
</evidence>
<keyword evidence="4" id="KW-1185">Reference proteome</keyword>
<evidence type="ECO:0000313" key="4">
    <source>
        <dbReference type="Proteomes" id="UP000032749"/>
    </source>
</evidence>
<dbReference type="HOGENOM" id="CLU_111159_1_0_6"/>
<name>R4YLM0_OLEAN</name>
<gene>
    <name evidence="3" type="ORF">OLEAN_C15150</name>
</gene>
<keyword evidence="1" id="KW-0129">CBS domain</keyword>
<sequence length="186" mass="21079">MIHLEFNEVSAVEDFFWPEEVTDISIESPAVLFFTDFEKTKPLVIDVSTSADLARLLMLREHVKLKLVVDSDDKFLGVVSLDDISEQRIAAKLSKSIKRDSITVADLMVSKRDIKGFDFSEIERVDIGSVVHHLKHNGQQHCLVVDKEMNRIRGIFSASDISRKLNLPINVQDQSNFYKVFSALAS</sequence>
<dbReference type="InterPro" id="IPR046342">
    <property type="entry name" value="CBS_dom_sf"/>
</dbReference>
<dbReference type="SUPFAM" id="SSF54631">
    <property type="entry name" value="CBS-domain pair"/>
    <property type="match status" value="1"/>
</dbReference>
<dbReference type="STRING" id="698738.OLEAN_C15150"/>
<organism evidence="3 4">
    <name type="scientific">Oleispira antarctica RB-8</name>
    <dbReference type="NCBI Taxonomy" id="698738"/>
    <lineage>
        <taxon>Bacteria</taxon>
        <taxon>Pseudomonadati</taxon>
        <taxon>Pseudomonadota</taxon>
        <taxon>Gammaproteobacteria</taxon>
        <taxon>Oceanospirillales</taxon>
        <taxon>Oceanospirillaceae</taxon>
        <taxon>Oleispira</taxon>
    </lineage>
</organism>
<reference evidence="3 4" key="1">
    <citation type="journal article" date="2013" name="Nat. Commun.">
        <title>Genome sequence and functional genomic analysis of the oil-degrading bacterium Oleispira antarctica.</title>
        <authorList>
            <person name="Kube M."/>
            <person name="Chernikova T.N."/>
            <person name="Al-Ramahi Y."/>
            <person name="Beloqui A."/>
            <person name="Lopez-Cortez N."/>
            <person name="Guazzaroni M.E."/>
            <person name="Heipieper H.J."/>
            <person name="Klages S."/>
            <person name="Kotsyurbenko O.R."/>
            <person name="Langer I."/>
            <person name="Nechitaylo T.Y."/>
            <person name="Lunsdorf H."/>
            <person name="Fernandez M."/>
            <person name="Juarez S."/>
            <person name="Ciordia S."/>
            <person name="Singer A."/>
            <person name="Kagan O."/>
            <person name="Egorova O."/>
            <person name="Petit P.A."/>
            <person name="Stogios P."/>
            <person name="Kim Y."/>
            <person name="Tchigvintsev A."/>
            <person name="Flick R."/>
            <person name="Denaro R."/>
            <person name="Genovese M."/>
            <person name="Albar J.P."/>
            <person name="Reva O.N."/>
            <person name="Martinez-Gomariz M."/>
            <person name="Tran H."/>
            <person name="Ferrer M."/>
            <person name="Savchenko A."/>
            <person name="Yakunin A.F."/>
            <person name="Yakimov M.M."/>
            <person name="Golyshina O.V."/>
            <person name="Reinhardt R."/>
            <person name="Golyshin P.N."/>
        </authorList>
    </citation>
    <scope>NUCLEOTIDE SEQUENCE [LARGE SCALE GENOMIC DNA]</scope>
</reference>
<protein>
    <submittedName>
        <fullName evidence="3">CBS domain containing protein</fullName>
    </submittedName>
</protein>
<dbReference type="Gene3D" id="3.10.580.10">
    <property type="entry name" value="CBS-domain"/>
    <property type="match status" value="1"/>
</dbReference>
<evidence type="ECO:0000256" key="1">
    <source>
        <dbReference type="PROSITE-ProRule" id="PRU00703"/>
    </source>
</evidence>
<dbReference type="PROSITE" id="PS51371">
    <property type="entry name" value="CBS"/>
    <property type="match status" value="1"/>
</dbReference>
<dbReference type="AlphaFoldDB" id="R4YLM0"/>
<proteinExistence type="predicted"/>
<dbReference type="InterPro" id="IPR000644">
    <property type="entry name" value="CBS_dom"/>
</dbReference>
<accession>R4YLM0</accession>
<feature type="domain" description="CBS" evidence="2">
    <location>
        <begin position="37"/>
        <end position="96"/>
    </location>
</feature>
<evidence type="ECO:0000259" key="2">
    <source>
        <dbReference type="PROSITE" id="PS51371"/>
    </source>
</evidence>
<dbReference type="EMBL" id="FO203512">
    <property type="protein sequence ID" value="CCK75691.1"/>
    <property type="molecule type" value="Genomic_DNA"/>
</dbReference>
<dbReference type="Proteomes" id="UP000032749">
    <property type="component" value="Chromosome"/>
</dbReference>